<reference evidence="2 3" key="1">
    <citation type="journal article" date="2014" name="Am. J. Bot.">
        <title>Genome assembly and annotation for red clover (Trifolium pratense; Fabaceae).</title>
        <authorList>
            <person name="Istvanek J."/>
            <person name="Jaros M."/>
            <person name="Krenek A."/>
            <person name="Repkova J."/>
        </authorList>
    </citation>
    <scope>NUCLEOTIDE SEQUENCE [LARGE SCALE GENOMIC DNA]</scope>
    <source>
        <strain evidence="3">cv. Tatra</strain>
        <tissue evidence="2">Young leaves</tissue>
    </source>
</reference>
<accession>A0A2K3KFE2</accession>
<name>A0A2K3KFE2_TRIPR</name>
<feature type="region of interest" description="Disordered" evidence="1">
    <location>
        <begin position="1"/>
        <end position="58"/>
    </location>
</feature>
<sequence>PNSSDTYTDTPAFVPSSISTQQNEDTTLEGEVFEDANDQGTTAANSDSEKRLSVSINK</sequence>
<evidence type="ECO:0000313" key="3">
    <source>
        <dbReference type="Proteomes" id="UP000236291"/>
    </source>
</evidence>
<evidence type="ECO:0000256" key="1">
    <source>
        <dbReference type="SAM" id="MobiDB-lite"/>
    </source>
</evidence>
<feature type="compositionally biased region" description="Polar residues" evidence="1">
    <location>
        <begin position="16"/>
        <end position="25"/>
    </location>
</feature>
<evidence type="ECO:0000313" key="2">
    <source>
        <dbReference type="EMBL" id="PNX64973.1"/>
    </source>
</evidence>
<reference evidence="2 3" key="2">
    <citation type="journal article" date="2017" name="Front. Plant Sci.">
        <title>Gene Classification and Mining of Molecular Markers Useful in Red Clover (Trifolium pratense) Breeding.</title>
        <authorList>
            <person name="Istvanek J."/>
            <person name="Dluhosova J."/>
            <person name="Dluhos P."/>
            <person name="Patkova L."/>
            <person name="Nedelnik J."/>
            <person name="Repkova J."/>
        </authorList>
    </citation>
    <scope>NUCLEOTIDE SEQUENCE [LARGE SCALE GENOMIC DNA]</scope>
    <source>
        <strain evidence="3">cv. Tatra</strain>
        <tissue evidence="2">Young leaves</tissue>
    </source>
</reference>
<dbReference type="Proteomes" id="UP000236291">
    <property type="component" value="Unassembled WGS sequence"/>
</dbReference>
<dbReference type="EMBL" id="ASHM01172915">
    <property type="protein sequence ID" value="PNX64973.1"/>
    <property type="molecule type" value="Genomic_DNA"/>
</dbReference>
<gene>
    <name evidence="2" type="ORF">L195_g062371</name>
</gene>
<protein>
    <submittedName>
        <fullName evidence="2">Uncharacterized protein</fullName>
    </submittedName>
</protein>
<proteinExistence type="predicted"/>
<feature type="non-terminal residue" evidence="2">
    <location>
        <position position="1"/>
    </location>
</feature>
<comment type="caution">
    <text evidence="2">The sequence shown here is derived from an EMBL/GenBank/DDBJ whole genome shotgun (WGS) entry which is preliminary data.</text>
</comment>
<dbReference type="AlphaFoldDB" id="A0A2K3KFE2"/>
<organism evidence="2 3">
    <name type="scientific">Trifolium pratense</name>
    <name type="common">Red clover</name>
    <dbReference type="NCBI Taxonomy" id="57577"/>
    <lineage>
        <taxon>Eukaryota</taxon>
        <taxon>Viridiplantae</taxon>
        <taxon>Streptophyta</taxon>
        <taxon>Embryophyta</taxon>
        <taxon>Tracheophyta</taxon>
        <taxon>Spermatophyta</taxon>
        <taxon>Magnoliopsida</taxon>
        <taxon>eudicotyledons</taxon>
        <taxon>Gunneridae</taxon>
        <taxon>Pentapetalae</taxon>
        <taxon>rosids</taxon>
        <taxon>fabids</taxon>
        <taxon>Fabales</taxon>
        <taxon>Fabaceae</taxon>
        <taxon>Papilionoideae</taxon>
        <taxon>50 kb inversion clade</taxon>
        <taxon>NPAAA clade</taxon>
        <taxon>Hologalegina</taxon>
        <taxon>IRL clade</taxon>
        <taxon>Trifolieae</taxon>
        <taxon>Trifolium</taxon>
    </lineage>
</organism>
<feature type="compositionally biased region" description="Acidic residues" evidence="1">
    <location>
        <begin position="26"/>
        <end position="37"/>
    </location>
</feature>